<dbReference type="EnsemblPlants" id="ORUFI11G11720.1">
    <property type="protein sequence ID" value="ORUFI11G11720.1"/>
    <property type="gene ID" value="ORUFI11G11720"/>
</dbReference>
<accession>A0A0E0R7H6</accession>
<dbReference type="Gramene" id="ORUFI11G11720.1">
    <property type="protein sequence ID" value="ORUFI11G11720.1"/>
    <property type="gene ID" value="ORUFI11G11720"/>
</dbReference>
<evidence type="ECO:0000313" key="3">
    <source>
        <dbReference type="Proteomes" id="UP000008022"/>
    </source>
</evidence>
<reference evidence="3" key="1">
    <citation type="submission" date="2013-06" db="EMBL/GenBank/DDBJ databases">
        <authorList>
            <person name="Zhao Q."/>
        </authorList>
    </citation>
    <scope>NUCLEOTIDE SEQUENCE</scope>
    <source>
        <strain evidence="3">cv. W1943</strain>
    </source>
</reference>
<name>A0A0E0R7H6_ORYRU</name>
<reference evidence="2" key="2">
    <citation type="submission" date="2015-06" db="UniProtKB">
        <authorList>
            <consortium name="EnsemblPlants"/>
        </authorList>
    </citation>
    <scope>IDENTIFICATION</scope>
</reference>
<keyword evidence="3" id="KW-1185">Reference proteome</keyword>
<proteinExistence type="predicted"/>
<feature type="region of interest" description="Disordered" evidence="1">
    <location>
        <begin position="1"/>
        <end position="34"/>
    </location>
</feature>
<dbReference type="Proteomes" id="UP000008022">
    <property type="component" value="Unassembled WGS sequence"/>
</dbReference>
<dbReference type="AlphaFoldDB" id="A0A0E0R7H6"/>
<protein>
    <submittedName>
        <fullName evidence="2">Uncharacterized protein</fullName>
    </submittedName>
</protein>
<organism evidence="2 3">
    <name type="scientific">Oryza rufipogon</name>
    <name type="common">Brownbeard rice</name>
    <name type="synonym">Asian wild rice</name>
    <dbReference type="NCBI Taxonomy" id="4529"/>
    <lineage>
        <taxon>Eukaryota</taxon>
        <taxon>Viridiplantae</taxon>
        <taxon>Streptophyta</taxon>
        <taxon>Embryophyta</taxon>
        <taxon>Tracheophyta</taxon>
        <taxon>Spermatophyta</taxon>
        <taxon>Magnoliopsida</taxon>
        <taxon>Liliopsida</taxon>
        <taxon>Poales</taxon>
        <taxon>Poaceae</taxon>
        <taxon>BOP clade</taxon>
        <taxon>Oryzoideae</taxon>
        <taxon>Oryzeae</taxon>
        <taxon>Oryzinae</taxon>
        <taxon>Oryza</taxon>
    </lineage>
</organism>
<dbReference type="HOGENOM" id="CLU_2125133_0_0_1"/>
<evidence type="ECO:0000256" key="1">
    <source>
        <dbReference type="SAM" id="MobiDB-lite"/>
    </source>
</evidence>
<evidence type="ECO:0000313" key="2">
    <source>
        <dbReference type="EnsemblPlants" id="ORUFI11G11720.1"/>
    </source>
</evidence>
<sequence>METNHHGGRCLCSPPGRHPGTASGGGGGGYRCCTGEDGREQRDLDIQGRGCNEEQDHRLEQEWAKSCGSLTGSSLTQENSHMLAFYKNVSNTLKDVLWKSDDLQSPHSWSNLGE</sequence>